<proteinExistence type="predicted"/>
<dbReference type="Proteomes" id="UP000268007">
    <property type="component" value="Unassembled WGS sequence"/>
</dbReference>
<feature type="domain" description="Glyoxalase/fosfomycin resistance/dioxygenase" evidence="1">
    <location>
        <begin position="8"/>
        <end position="119"/>
    </location>
</feature>
<dbReference type="OrthoDB" id="66829at2"/>
<comment type="caution">
    <text evidence="2">The sequence shown here is derived from an EMBL/GenBank/DDBJ whole genome shotgun (WGS) entry which is preliminary data.</text>
</comment>
<organism evidence="2 3">
    <name type="scientific">Mucilaginibacter gracilis</name>
    <dbReference type="NCBI Taxonomy" id="423350"/>
    <lineage>
        <taxon>Bacteria</taxon>
        <taxon>Pseudomonadati</taxon>
        <taxon>Bacteroidota</taxon>
        <taxon>Sphingobacteriia</taxon>
        <taxon>Sphingobacteriales</taxon>
        <taxon>Sphingobacteriaceae</taxon>
        <taxon>Mucilaginibacter</taxon>
    </lineage>
</organism>
<dbReference type="InterPro" id="IPR029068">
    <property type="entry name" value="Glyas_Bleomycin-R_OHBP_Dase"/>
</dbReference>
<accession>A0A495IZN4</accession>
<dbReference type="AlphaFoldDB" id="A0A495IZN4"/>
<dbReference type="SUPFAM" id="SSF54593">
    <property type="entry name" value="Glyoxalase/Bleomycin resistance protein/Dihydroxybiphenyl dioxygenase"/>
    <property type="match status" value="1"/>
</dbReference>
<gene>
    <name evidence="2" type="ORF">BDD43_2347</name>
</gene>
<protein>
    <submittedName>
        <fullName evidence="2">Putative glyoxalase superfamily protein PhnB</fullName>
    </submittedName>
</protein>
<keyword evidence="3" id="KW-1185">Reference proteome</keyword>
<dbReference type="Pfam" id="PF00903">
    <property type="entry name" value="Glyoxalase"/>
    <property type="match status" value="1"/>
</dbReference>
<dbReference type="EMBL" id="RBKU01000001">
    <property type="protein sequence ID" value="RKR82176.1"/>
    <property type="molecule type" value="Genomic_DNA"/>
</dbReference>
<name>A0A495IZN4_9SPHI</name>
<reference evidence="2 3" key="1">
    <citation type="submission" date="2018-10" db="EMBL/GenBank/DDBJ databases">
        <title>Genomic Encyclopedia of Archaeal and Bacterial Type Strains, Phase II (KMG-II): from individual species to whole genera.</title>
        <authorList>
            <person name="Goeker M."/>
        </authorList>
    </citation>
    <scope>NUCLEOTIDE SEQUENCE [LARGE SCALE GENOMIC DNA]</scope>
    <source>
        <strain evidence="2 3">DSM 18602</strain>
    </source>
</reference>
<dbReference type="RefSeq" id="WP_121197801.1">
    <property type="nucleotide sequence ID" value="NZ_RBKU01000001.1"/>
</dbReference>
<sequence length="125" mass="14264">MESLSPNFFVNNITETIEFYKLLGFNTIMTVPEEGVDYIWAMMSNGNVNLMFQTFESLGNELPEVTRTDGGSLLLYIKLKGIRDFFETIKDKVTILKGLEKTFYGATEFSIKDINGYVLTFAEDE</sequence>
<evidence type="ECO:0000313" key="2">
    <source>
        <dbReference type="EMBL" id="RKR82176.1"/>
    </source>
</evidence>
<evidence type="ECO:0000259" key="1">
    <source>
        <dbReference type="Pfam" id="PF00903"/>
    </source>
</evidence>
<evidence type="ECO:0000313" key="3">
    <source>
        <dbReference type="Proteomes" id="UP000268007"/>
    </source>
</evidence>
<dbReference type="Gene3D" id="3.10.180.10">
    <property type="entry name" value="2,3-Dihydroxybiphenyl 1,2-Dioxygenase, domain 1"/>
    <property type="match status" value="1"/>
</dbReference>
<dbReference type="InterPro" id="IPR004360">
    <property type="entry name" value="Glyas_Fos-R_dOase_dom"/>
</dbReference>